<dbReference type="Pfam" id="PF05569">
    <property type="entry name" value="Peptidase_M56"/>
    <property type="match status" value="1"/>
</dbReference>
<evidence type="ECO:0000259" key="5">
    <source>
        <dbReference type="Pfam" id="PF05569"/>
    </source>
</evidence>
<feature type="domain" description="Peptidase M56" evidence="5">
    <location>
        <begin position="11"/>
        <end position="314"/>
    </location>
</feature>
<protein>
    <submittedName>
        <fullName evidence="6">BlaR1 family beta-lactam sensor/signal transducer</fullName>
    </submittedName>
</protein>
<feature type="compositionally biased region" description="Basic and acidic residues" evidence="2">
    <location>
        <begin position="552"/>
        <end position="564"/>
    </location>
</feature>
<sequence>MISPIHFLFCNLVISILLGVLLLIRRLGGRHLAATARYRLWYLFIAALFLPFCPPGVLREFSPQSLFLWLRQLLSVGKDSDILTASAVRTQTQVSSEAVIRDFSAAVSGSGVSLSRILFVIWVIGMLAVSLYFAGSLWQVRRIRRRAFLITGETEPELFRLFSDCRRTLSLRRPVRLYASCETESPVSFGLIQPVVLIPQDLDILSTEKEMRFIFLHELQHCRNQDGLLNLFICTLETLYWFNPFLWYGFGQMKRDREMACDHAVLGRIGREERIPYGLTILHFASAVRQGFFASPLSGIGSSLSATRQRIAAIAEYERASFGQKIKSAGLSALLFALIFCLTPMLSAYASGAPAFHLTDERWRQADVSDLFDGQDGAFVLYDMKNDTYQIYNKERCEQRYSPASTFKIYSGLFALEEGLIRPDASGLSWDGSAQPFAAWMQDQTLSSAMQNSVNWYFQNLDYRMGSLRLSSYYSRIGYGNGDISGGLKSYWADCSLQISPLEQVRLLAGLLSGDWDFAPENVQAIKDALLLSEDAAAGVRLYGKTGSNKSTSEEAASHTDRTEAAASLPDSAGSGWFVGFVETSDNTFCFAVHLEGEGCDGTRAADTALSVLHRLLF</sequence>
<feature type="transmembrane region" description="Helical" evidence="3">
    <location>
        <begin position="329"/>
        <end position="350"/>
    </location>
</feature>
<dbReference type="PANTHER" id="PTHR34978">
    <property type="entry name" value="POSSIBLE SENSOR-TRANSDUCER PROTEIN BLAR"/>
    <property type="match status" value="1"/>
</dbReference>
<evidence type="ECO:0000259" key="4">
    <source>
        <dbReference type="Pfam" id="PF00905"/>
    </source>
</evidence>
<dbReference type="Pfam" id="PF00905">
    <property type="entry name" value="Transpeptidase"/>
    <property type="match status" value="1"/>
</dbReference>
<dbReference type="PANTHER" id="PTHR34978:SF3">
    <property type="entry name" value="SLR0241 PROTEIN"/>
    <property type="match status" value="1"/>
</dbReference>
<feature type="region of interest" description="Disordered" evidence="2">
    <location>
        <begin position="547"/>
        <end position="569"/>
    </location>
</feature>
<feature type="transmembrane region" description="Helical" evidence="3">
    <location>
        <begin position="6"/>
        <end position="28"/>
    </location>
</feature>
<dbReference type="EMBL" id="DXEQ01000008">
    <property type="protein sequence ID" value="HIX71433.1"/>
    <property type="molecule type" value="Genomic_DNA"/>
</dbReference>
<dbReference type="InterPro" id="IPR052173">
    <property type="entry name" value="Beta-lactam_resp_regulator"/>
</dbReference>
<evidence type="ECO:0000313" key="7">
    <source>
        <dbReference type="Proteomes" id="UP000886805"/>
    </source>
</evidence>
<keyword evidence="3" id="KW-1133">Transmembrane helix</keyword>
<dbReference type="InterPro" id="IPR012338">
    <property type="entry name" value="Beta-lactam/transpept-like"/>
</dbReference>
<dbReference type="Proteomes" id="UP000886805">
    <property type="component" value="Unassembled WGS sequence"/>
</dbReference>
<comment type="similarity">
    <text evidence="1">Belongs to the peptidase M56 family.</text>
</comment>
<dbReference type="CDD" id="cd07341">
    <property type="entry name" value="M56_BlaR1_MecR1_like"/>
    <property type="match status" value="1"/>
</dbReference>
<dbReference type="InterPro" id="IPR001460">
    <property type="entry name" value="PCN-bd_Tpept"/>
</dbReference>
<evidence type="ECO:0000256" key="1">
    <source>
        <dbReference type="ARBA" id="ARBA00011075"/>
    </source>
</evidence>
<evidence type="ECO:0000313" key="6">
    <source>
        <dbReference type="EMBL" id="HIX71433.1"/>
    </source>
</evidence>
<dbReference type="AlphaFoldDB" id="A0A9D1X277"/>
<reference evidence="6" key="2">
    <citation type="submission" date="2021-04" db="EMBL/GenBank/DDBJ databases">
        <authorList>
            <person name="Gilroy R."/>
        </authorList>
    </citation>
    <scope>NUCLEOTIDE SEQUENCE</scope>
    <source>
        <strain evidence="6">ChiSxjej3B15-1167</strain>
    </source>
</reference>
<organism evidence="6 7">
    <name type="scientific">Candidatus Anaerobutyricum stercoripullorum</name>
    <dbReference type="NCBI Taxonomy" id="2838456"/>
    <lineage>
        <taxon>Bacteria</taxon>
        <taxon>Bacillati</taxon>
        <taxon>Bacillota</taxon>
        <taxon>Clostridia</taxon>
        <taxon>Lachnospirales</taxon>
        <taxon>Lachnospiraceae</taxon>
        <taxon>Anaerobutyricum</taxon>
    </lineage>
</organism>
<accession>A0A9D1X277</accession>
<dbReference type="GO" id="GO:0008658">
    <property type="term" value="F:penicillin binding"/>
    <property type="evidence" value="ECO:0007669"/>
    <property type="project" value="InterPro"/>
</dbReference>
<dbReference type="NCBIfam" id="NF000326">
    <property type="entry name" value="blaR1_generic"/>
    <property type="match status" value="1"/>
</dbReference>
<feature type="transmembrane region" description="Helical" evidence="3">
    <location>
        <begin position="40"/>
        <end position="58"/>
    </location>
</feature>
<keyword evidence="3" id="KW-0472">Membrane</keyword>
<dbReference type="Gene3D" id="3.40.710.10">
    <property type="entry name" value="DD-peptidase/beta-lactamase superfamily"/>
    <property type="match status" value="1"/>
</dbReference>
<name>A0A9D1X277_9FIRM</name>
<gene>
    <name evidence="6" type="ORF">H9849_00280</name>
</gene>
<feature type="transmembrane region" description="Helical" evidence="3">
    <location>
        <begin position="117"/>
        <end position="138"/>
    </location>
</feature>
<dbReference type="InterPro" id="IPR008756">
    <property type="entry name" value="Peptidase_M56"/>
</dbReference>
<keyword evidence="3" id="KW-0812">Transmembrane</keyword>
<comment type="caution">
    <text evidence="6">The sequence shown here is derived from an EMBL/GenBank/DDBJ whole genome shotgun (WGS) entry which is preliminary data.</text>
</comment>
<dbReference type="SUPFAM" id="SSF56601">
    <property type="entry name" value="beta-lactamase/transpeptidase-like"/>
    <property type="match status" value="1"/>
</dbReference>
<reference evidence="6" key="1">
    <citation type="journal article" date="2021" name="PeerJ">
        <title>Extensive microbial diversity within the chicken gut microbiome revealed by metagenomics and culture.</title>
        <authorList>
            <person name="Gilroy R."/>
            <person name="Ravi A."/>
            <person name="Getino M."/>
            <person name="Pursley I."/>
            <person name="Horton D.L."/>
            <person name="Alikhan N.F."/>
            <person name="Baker D."/>
            <person name="Gharbi K."/>
            <person name="Hall N."/>
            <person name="Watson M."/>
            <person name="Adriaenssens E.M."/>
            <person name="Foster-Nyarko E."/>
            <person name="Jarju S."/>
            <person name="Secka A."/>
            <person name="Antonio M."/>
            <person name="Oren A."/>
            <person name="Chaudhuri R.R."/>
            <person name="La Ragione R."/>
            <person name="Hildebrand F."/>
            <person name="Pallen M.J."/>
        </authorList>
    </citation>
    <scope>NUCLEOTIDE SEQUENCE</scope>
    <source>
        <strain evidence="6">ChiSxjej3B15-1167</strain>
    </source>
</reference>
<feature type="domain" description="Penicillin-binding protein transpeptidase" evidence="4">
    <location>
        <begin position="380"/>
        <end position="603"/>
    </location>
</feature>
<evidence type="ECO:0000256" key="2">
    <source>
        <dbReference type="SAM" id="MobiDB-lite"/>
    </source>
</evidence>
<evidence type="ECO:0000256" key="3">
    <source>
        <dbReference type="SAM" id="Phobius"/>
    </source>
</evidence>
<proteinExistence type="inferred from homology"/>